<evidence type="ECO:0000313" key="1">
    <source>
        <dbReference type="EMBL" id="QJC57849.1"/>
    </source>
</evidence>
<dbReference type="Proteomes" id="UP000502041">
    <property type="component" value="Chromosome"/>
</dbReference>
<dbReference type="KEGG" id="pvac:HC248_03180"/>
<gene>
    <name evidence="1" type="ORF">HC248_03180</name>
</gene>
<proteinExistence type="predicted"/>
<evidence type="ECO:0000313" key="2">
    <source>
        <dbReference type="Proteomes" id="UP000502041"/>
    </source>
</evidence>
<dbReference type="AlphaFoldDB" id="A0A6H2HD82"/>
<organism evidence="1 2">
    <name type="scientific">Polaromonas vacuolata</name>
    <dbReference type="NCBI Taxonomy" id="37448"/>
    <lineage>
        <taxon>Bacteria</taxon>
        <taxon>Pseudomonadati</taxon>
        <taxon>Pseudomonadota</taxon>
        <taxon>Betaproteobacteria</taxon>
        <taxon>Burkholderiales</taxon>
        <taxon>Comamonadaceae</taxon>
        <taxon>Polaromonas</taxon>
    </lineage>
</organism>
<keyword evidence="2" id="KW-1185">Reference proteome</keyword>
<sequence>MIRQATSTQWKNQCSLHRASAGQLCLCPYQLRLREAVMQVFRHIAVLGQTDAFAIEPSAATELRL</sequence>
<dbReference type="EMBL" id="CP051461">
    <property type="protein sequence ID" value="QJC57849.1"/>
    <property type="molecule type" value="Genomic_DNA"/>
</dbReference>
<reference evidence="1 2" key="1">
    <citation type="submission" date="2020-04" db="EMBL/GenBank/DDBJ databases">
        <title>Complete genome of a Psychrophilic, Marine, Gas Vacuolate Bacterium Polaromonas vacuolata KCTC 22033T.</title>
        <authorList>
            <person name="Hwang K."/>
            <person name="Kim K.M."/>
        </authorList>
    </citation>
    <scope>NUCLEOTIDE SEQUENCE [LARGE SCALE GENOMIC DNA]</scope>
    <source>
        <strain evidence="1 2">KCTC 22033</strain>
    </source>
</reference>
<protein>
    <submittedName>
        <fullName evidence="1">Uncharacterized protein</fullName>
    </submittedName>
</protein>
<name>A0A6H2HD82_9BURK</name>
<accession>A0A6H2HD82</accession>